<evidence type="ECO:0000256" key="6">
    <source>
        <dbReference type="ARBA" id="ARBA00022989"/>
    </source>
</evidence>
<evidence type="ECO:0000259" key="9">
    <source>
        <dbReference type="PROSITE" id="PS50928"/>
    </source>
</evidence>
<keyword evidence="7 8" id="KW-0472">Membrane</keyword>
<dbReference type="InterPro" id="IPR043429">
    <property type="entry name" value="ArtM/GltK/GlnP/TcyL/YhdX-like"/>
</dbReference>
<sequence>MGDAFPSVIAAFFKVTLVSTVVGTAVAAALGLVWAILGRSRTRWVTVPVKVVVEFIRSTPLMIQLFALWVLLGSLPTEVIGIAMLGIHFSTYMSEVYRAGIDAVPRGQWEAATALSLPRSHTWRAVILPQAVRNVLPGLGNYAIAMFKYTPFLSVIGVGEMVRTAQDYGSNHFEYPPVFTLCGLIFLAASYPTSLAMRKLEKRLGH</sequence>
<dbReference type="InterPro" id="IPR000515">
    <property type="entry name" value="MetI-like"/>
</dbReference>
<keyword evidence="6 8" id="KW-1133">Transmembrane helix</keyword>
<feature type="transmembrane region" description="Helical" evidence="8">
    <location>
        <begin position="178"/>
        <end position="197"/>
    </location>
</feature>
<evidence type="ECO:0000256" key="5">
    <source>
        <dbReference type="ARBA" id="ARBA00022970"/>
    </source>
</evidence>
<dbReference type="AlphaFoldDB" id="A0A1J7BI36"/>
<dbReference type="CDD" id="cd06261">
    <property type="entry name" value="TM_PBP2"/>
    <property type="match status" value="1"/>
</dbReference>
<keyword evidence="11" id="KW-1185">Reference proteome</keyword>
<evidence type="ECO:0000256" key="8">
    <source>
        <dbReference type="RuleBase" id="RU363032"/>
    </source>
</evidence>
<keyword evidence="2 8" id="KW-0813">Transport</keyword>
<feature type="domain" description="ABC transmembrane type-1" evidence="9">
    <location>
        <begin position="13"/>
        <end position="197"/>
    </location>
</feature>
<dbReference type="STRING" id="1428644.BIV57_06505"/>
<gene>
    <name evidence="10" type="ORF">BIV57_06505</name>
</gene>
<evidence type="ECO:0000313" key="10">
    <source>
        <dbReference type="EMBL" id="OIV38310.1"/>
    </source>
</evidence>
<dbReference type="NCBIfam" id="TIGR01726">
    <property type="entry name" value="HEQRo_perm_3TM"/>
    <property type="match status" value="1"/>
</dbReference>
<comment type="subcellular location">
    <subcellularLocation>
        <location evidence="1 8">Cell membrane</location>
        <topology evidence="1 8">Multi-pass membrane protein</topology>
    </subcellularLocation>
</comment>
<dbReference type="GO" id="GO:0022857">
    <property type="term" value="F:transmembrane transporter activity"/>
    <property type="evidence" value="ECO:0007669"/>
    <property type="project" value="InterPro"/>
</dbReference>
<dbReference type="OrthoDB" id="9814902at2"/>
<protein>
    <submittedName>
        <fullName evidence="10">Ectoine/hydroxyectoine ABC transporter permease subunit EhuD</fullName>
    </submittedName>
</protein>
<reference evidence="10 11" key="1">
    <citation type="submission" date="2016-10" db="EMBL/GenBank/DDBJ databases">
        <title>Genome sequence of Streptomyces gilvigriseus MUSC 26.</title>
        <authorList>
            <person name="Lee L.-H."/>
            <person name="Ser H.-L."/>
        </authorList>
    </citation>
    <scope>NUCLEOTIDE SEQUENCE [LARGE SCALE GENOMIC DNA]</scope>
    <source>
        <strain evidence="10 11">MUSC 26</strain>
    </source>
</reference>
<name>A0A1J7BI36_9ACTN</name>
<feature type="transmembrane region" description="Helical" evidence="8">
    <location>
        <begin position="12"/>
        <end position="37"/>
    </location>
</feature>
<proteinExistence type="inferred from homology"/>
<dbReference type="SUPFAM" id="SSF161098">
    <property type="entry name" value="MetI-like"/>
    <property type="match status" value="1"/>
</dbReference>
<feature type="transmembrane region" description="Helical" evidence="8">
    <location>
        <begin position="65"/>
        <end position="89"/>
    </location>
</feature>
<dbReference type="EMBL" id="MLCF01000025">
    <property type="protein sequence ID" value="OIV38310.1"/>
    <property type="molecule type" value="Genomic_DNA"/>
</dbReference>
<evidence type="ECO:0000256" key="4">
    <source>
        <dbReference type="ARBA" id="ARBA00022692"/>
    </source>
</evidence>
<evidence type="ECO:0000256" key="2">
    <source>
        <dbReference type="ARBA" id="ARBA00022448"/>
    </source>
</evidence>
<dbReference type="PANTHER" id="PTHR30614">
    <property type="entry name" value="MEMBRANE COMPONENT OF AMINO ACID ABC TRANSPORTER"/>
    <property type="match status" value="1"/>
</dbReference>
<dbReference type="InterPro" id="IPR035906">
    <property type="entry name" value="MetI-like_sf"/>
</dbReference>
<dbReference type="NCBIfam" id="TIGR03003">
    <property type="entry name" value="ectoine_ehuD"/>
    <property type="match status" value="1"/>
</dbReference>
<evidence type="ECO:0000256" key="1">
    <source>
        <dbReference type="ARBA" id="ARBA00004651"/>
    </source>
</evidence>
<keyword evidence="4 8" id="KW-0812">Transmembrane</keyword>
<dbReference type="Gene3D" id="1.10.3720.10">
    <property type="entry name" value="MetI-like"/>
    <property type="match status" value="1"/>
</dbReference>
<organism evidence="10 11">
    <name type="scientific">Mangrovactinospora gilvigrisea</name>
    <dbReference type="NCBI Taxonomy" id="1428644"/>
    <lineage>
        <taxon>Bacteria</taxon>
        <taxon>Bacillati</taxon>
        <taxon>Actinomycetota</taxon>
        <taxon>Actinomycetes</taxon>
        <taxon>Kitasatosporales</taxon>
        <taxon>Streptomycetaceae</taxon>
        <taxon>Mangrovactinospora</taxon>
    </lineage>
</organism>
<dbReference type="Pfam" id="PF00528">
    <property type="entry name" value="BPD_transp_1"/>
    <property type="match status" value="1"/>
</dbReference>
<dbReference type="Proteomes" id="UP000243342">
    <property type="component" value="Unassembled WGS sequence"/>
</dbReference>
<keyword evidence="3" id="KW-1003">Cell membrane</keyword>
<evidence type="ECO:0000256" key="3">
    <source>
        <dbReference type="ARBA" id="ARBA00022475"/>
    </source>
</evidence>
<comment type="caution">
    <text evidence="10">The sequence shown here is derived from an EMBL/GenBank/DDBJ whole genome shotgun (WGS) entry which is preliminary data.</text>
</comment>
<keyword evidence="5" id="KW-0029">Amino-acid transport</keyword>
<dbReference type="GO" id="GO:0006865">
    <property type="term" value="P:amino acid transport"/>
    <property type="evidence" value="ECO:0007669"/>
    <property type="project" value="UniProtKB-KW"/>
</dbReference>
<dbReference type="InterPro" id="IPR010065">
    <property type="entry name" value="AA_ABC_transptr_permease_3TM"/>
</dbReference>
<comment type="similarity">
    <text evidence="8">Belongs to the binding-protein-dependent transport system permease family.</text>
</comment>
<accession>A0A1J7BI36</accession>
<dbReference type="PROSITE" id="PS50928">
    <property type="entry name" value="ABC_TM1"/>
    <property type="match status" value="1"/>
</dbReference>
<evidence type="ECO:0000256" key="7">
    <source>
        <dbReference type="ARBA" id="ARBA00023136"/>
    </source>
</evidence>
<dbReference type="PANTHER" id="PTHR30614:SF0">
    <property type="entry name" value="L-CYSTINE TRANSPORT SYSTEM PERMEASE PROTEIN TCYL"/>
    <property type="match status" value="1"/>
</dbReference>
<dbReference type="RefSeq" id="WP_071655719.1">
    <property type="nucleotide sequence ID" value="NZ_MLCF01000025.1"/>
</dbReference>
<dbReference type="InterPro" id="IPR014341">
    <property type="entry name" value="Ectoine_EhuD"/>
</dbReference>
<dbReference type="GO" id="GO:0043190">
    <property type="term" value="C:ATP-binding cassette (ABC) transporter complex"/>
    <property type="evidence" value="ECO:0007669"/>
    <property type="project" value="InterPro"/>
</dbReference>
<evidence type="ECO:0000313" key="11">
    <source>
        <dbReference type="Proteomes" id="UP000243342"/>
    </source>
</evidence>